<dbReference type="InterPro" id="IPR056927">
    <property type="entry name" value="Phage_TAC"/>
</dbReference>
<reference evidence="2 3" key="1">
    <citation type="submission" date="2015-03" db="EMBL/GenBank/DDBJ databases">
        <authorList>
            <person name="Murphy D."/>
        </authorList>
    </citation>
    <scope>NUCLEOTIDE SEQUENCE [LARGE SCALE GENOMIC DNA]</scope>
    <source>
        <strain evidence="2 3">PAP088</strain>
    </source>
</reference>
<evidence type="ECO:0008006" key="4">
    <source>
        <dbReference type="Google" id="ProtNLM"/>
    </source>
</evidence>
<evidence type="ECO:0000313" key="3">
    <source>
        <dbReference type="Proteomes" id="UP000045782"/>
    </source>
</evidence>
<gene>
    <name evidence="2" type="ORF">ERS075579_02849</name>
</gene>
<dbReference type="RefSeq" id="WP_016896092.1">
    <property type="nucleotide sequence ID" value="NZ_CP029076.1"/>
</dbReference>
<feature type="region of interest" description="Disordered" evidence="1">
    <location>
        <begin position="1"/>
        <end position="26"/>
    </location>
</feature>
<protein>
    <recommendedName>
        <fullName evidence="4">Tail assembly chaperone</fullName>
    </recommendedName>
</protein>
<dbReference type="AlphaFoldDB" id="A0A0U0ZN48"/>
<evidence type="ECO:0000313" key="2">
    <source>
        <dbReference type="EMBL" id="CPV56864.1"/>
    </source>
</evidence>
<dbReference type="EMBL" id="CSWP01000005">
    <property type="protein sequence ID" value="CPV56864.1"/>
    <property type="molecule type" value="Genomic_DNA"/>
</dbReference>
<evidence type="ECO:0000256" key="1">
    <source>
        <dbReference type="SAM" id="MobiDB-lite"/>
    </source>
</evidence>
<dbReference type="Proteomes" id="UP000045782">
    <property type="component" value="Unassembled WGS sequence"/>
</dbReference>
<sequence length="168" mass="17752">MTTPASEPLQPSAPAPAEPAAAGAVEQDVIAPNTQVVTEPAAHGDALPAVRASSEVATPSGWPHEFLEFGGDKLEIRVPTPQAMSALSLGMGKYVPAKMKNEISGLFIARHLSEDTYEHVYSRLMNPDDTGYNANTIGELIGALLNEGVEQFEKVSKAPEAVNSEAEK</sequence>
<accession>A0A0U0ZN48</accession>
<name>A0A0U0ZN48_9MYCO</name>
<proteinExistence type="predicted"/>
<organism evidence="2 3">
    <name type="scientific">Mycobacteroides abscessus</name>
    <dbReference type="NCBI Taxonomy" id="36809"/>
    <lineage>
        <taxon>Bacteria</taxon>
        <taxon>Bacillati</taxon>
        <taxon>Actinomycetota</taxon>
        <taxon>Actinomycetes</taxon>
        <taxon>Mycobacteriales</taxon>
        <taxon>Mycobacteriaceae</taxon>
        <taxon>Mycobacteroides</taxon>
    </lineage>
</organism>
<dbReference type="Pfam" id="PF23781">
    <property type="entry name" value="Phage_TAC_16"/>
    <property type="match status" value="1"/>
</dbReference>
<feature type="compositionally biased region" description="Low complexity" evidence="1">
    <location>
        <begin position="1"/>
        <end position="10"/>
    </location>
</feature>